<keyword evidence="2" id="KW-1185">Reference proteome</keyword>
<evidence type="ECO:0008006" key="3">
    <source>
        <dbReference type="Google" id="ProtNLM"/>
    </source>
</evidence>
<evidence type="ECO:0000313" key="1">
    <source>
        <dbReference type="EMBL" id="MFC5056956.1"/>
    </source>
</evidence>
<comment type="caution">
    <text evidence="1">The sequence shown here is derived from an EMBL/GenBank/DDBJ whole genome shotgun (WGS) entry which is preliminary data.</text>
</comment>
<protein>
    <recommendedName>
        <fullName evidence="3">Peptide synthetase</fullName>
    </recommendedName>
</protein>
<name>A0ABV9Y321_9PSEU</name>
<dbReference type="RefSeq" id="WP_344039148.1">
    <property type="nucleotide sequence ID" value="NZ_BAAAKE010000014.1"/>
</dbReference>
<proteinExistence type="predicted"/>
<gene>
    <name evidence="1" type="ORF">ACFPFM_24815</name>
</gene>
<organism evidence="1 2">
    <name type="scientific">Saccharothrix xinjiangensis</name>
    <dbReference type="NCBI Taxonomy" id="204798"/>
    <lineage>
        <taxon>Bacteria</taxon>
        <taxon>Bacillati</taxon>
        <taxon>Actinomycetota</taxon>
        <taxon>Actinomycetes</taxon>
        <taxon>Pseudonocardiales</taxon>
        <taxon>Pseudonocardiaceae</taxon>
        <taxon>Saccharothrix</taxon>
    </lineage>
</organism>
<dbReference type="Proteomes" id="UP001595833">
    <property type="component" value="Unassembled WGS sequence"/>
</dbReference>
<evidence type="ECO:0000313" key="2">
    <source>
        <dbReference type="Proteomes" id="UP001595833"/>
    </source>
</evidence>
<accession>A0ABV9Y321</accession>
<reference evidence="2" key="1">
    <citation type="journal article" date="2019" name="Int. J. Syst. Evol. Microbiol.">
        <title>The Global Catalogue of Microorganisms (GCM) 10K type strain sequencing project: providing services to taxonomists for standard genome sequencing and annotation.</title>
        <authorList>
            <consortium name="The Broad Institute Genomics Platform"/>
            <consortium name="The Broad Institute Genome Sequencing Center for Infectious Disease"/>
            <person name="Wu L."/>
            <person name="Ma J."/>
        </authorList>
    </citation>
    <scope>NUCLEOTIDE SEQUENCE [LARGE SCALE GENOMIC DNA]</scope>
    <source>
        <strain evidence="2">KCTC 12848</strain>
    </source>
</reference>
<sequence>MSEPTKESSAANELVKAYAANAAFRAATAEELVNADNPFRRPVRPDDLDFLDYDRELPVDQVLLLSSLLGHRMLRNIYDADAVYLPPSGDSPAWQDLPRFYSDENRLAGHRAGRVLERHLFSFLAAERPALERPSAAAVGELVLGELEERRANPGRAFPVLNSCQDRRYAATFLLLQLTAVLPAANSAVARNLVGDYDAVLPGLGSALVDAHRNWLGDATRLRDALGECDLVTGPNAYWQFYLTSSLARANHLHFVSSGHERFFEFLGAWAHKLVDDAVRAEQFRSVVADAFGVEGGVLTAAQAPEALVTPLLTTLEERFGASALRGFHAGFSDARWLADLWDRDLATQLDWADRIDEYKDKAEKLAHKIEAENIEVDLETFVESEEETSTTHVHDDHRLVVVEVGQMHFWNNAGRVIPLSVGDKVLIPAERLHGSVVLSGTCTYHQPVISEELLNSI</sequence>
<dbReference type="EMBL" id="JBHSJB010000025">
    <property type="protein sequence ID" value="MFC5056956.1"/>
    <property type="molecule type" value="Genomic_DNA"/>
</dbReference>